<dbReference type="InterPro" id="IPR028098">
    <property type="entry name" value="Glyco_trans_4-like_N"/>
</dbReference>
<name>A0ABV5V0V4_9MICO</name>
<feature type="domain" description="Glycosyltransferase subfamily 4-like N-terminal" evidence="5">
    <location>
        <begin position="93"/>
        <end position="211"/>
    </location>
</feature>
<evidence type="ECO:0000313" key="6">
    <source>
        <dbReference type="EMBL" id="MFB9731412.1"/>
    </source>
</evidence>
<dbReference type="Gene3D" id="3.40.50.2000">
    <property type="entry name" value="Glycogen Phosphorylase B"/>
    <property type="match status" value="2"/>
</dbReference>
<dbReference type="InterPro" id="IPR001296">
    <property type="entry name" value="Glyco_trans_1"/>
</dbReference>
<gene>
    <name evidence="6" type="ORF">ACFFN0_05095</name>
</gene>
<dbReference type="GO" id="GO:0016757">
    <property type="term" value="F:glycosyltransferase activity"/>
    <property type="evidence" value="ECO:0007669"/>
    <property type="project" value="UniProtKB-KW"/>
</dbReference>
<dbReference type="InterPro" id="IPR050194">
    <property type="entry name" value="Glycosyltransferase_grp1"/>
</dbReference>
<dbReference type="EMBL" id="JBHMAX010000010">
    <property type="protein sequence ID" value="MFB9731412.1"/>
    <property type="molecule type" value="Genomic_DNA"/>
</dbReference>
<evidence type="ECO:0000313" key="7">
    <source>
        <dbReference type="Proteomes" id="UP001589613"/>
    </source>
</evidence>
<comment type="caution">
    <text evidence="6">The sequence shown here is derived from an EMBL/GenBank/DDBJ whole genome shotgun (WGS) entry which is preliminary data.</text>
</comment>
<dbReference type="RefSeq" id="WP_141337197.1">
    <property type="nucleotide sequence ID" value="NZ_JBHMAX010000010.1"/>
</dbReference>
<dbReference type="PANTHER" id="PTHR45947">
    <property type="entry name" value="SULFOQUINOVOSYL TRANSFERASE SQD2"/>
    <property type="match status" value="1"/>
</dbReference>
<evidence type="ECO:0000259" key="5">
    <source>
        <dbReference type="Pfam" id="PF13439"/>
    </source>
</evidence>
<organism evidence="6 7">
    <name type="scientific">Ornithinimicrobium kibberense</name>
    <dbReference type="NCBI Taxonomy" id="282060"/>
    <lineage>
        <taxon>Bacteria</taxon>
        <taxon>Bacillati</taxon>
        <taxon>Actinomycetota</taxon>
        <taxon>Actinomycetes</taxon>
        <taxon>Micrococcales</taxon>
        <taxon>Ornithinimicrobiaceae</taxon>
        <taxon>Ornithinimicrobium</taxon>
    </lineage>
</organism>
<dbReference type="Pfam" id="PF13439">
    <property type="entry name" value="Glyco_transf_4"/>
    <property type="match status" value="1"/>
</dbReference>
<dbReference type="EC" id="2.4.-.-" evidence="6"/>
<dbReference type="Pfam" id="PF00534">
    <property type="entry name" value="Glycos_transf_1"/>
    <property type="match status" value="1"/>
</dbReference>
<dbReference type="PANTHER" id="PTHR45947:SF14">
    <property type="entry name" value="SLL1723 PROTEIN"/>
    <property type="match status" value="1"/>
</dbReference>
<feature type="domain" description="Glycosyl transferase family 1" evidence="4">
    <location>
        <begin position="220"/>
        <end position="384"/>
    </location>
</feature>
<evidence type="ECO:0000256" key="2">
    <source>
        <dbReference type="ARBA" id="ARBA00022679"/>
    </source>
</evidence>
<accession>A0ABV5V0V4</accession>
<keyword evidence="2 6" id="KW-0808">Transferase</keyword>
<sequence>MPAETVTPTRRTAYVLKVYPRFSETFVVTEILAREAAGEELAIYALRPTSDARFHPQLAQVRAPVTHLPRPHKLATEWDVLARAQAELPGFGERFGALMPLLVRLDPSVVAQGVDLALRLRADGITHVHVHFASMASWATAIASALTGIPYTVTTHAKDLFHDSVDRVVLGEVLHRAERVVAISDFNRRFLLDIDPALADKVVLVRNGLELGRFRYRDPQEPQGPLRVLAVGRLVEKKGFGHLVEAARLLAGKGEGATGPERLPLDVRIVGDGELKADLTAQVEAAGLGETVQLLGPRSQAELVEELAAADVLVAPCVVGADGNADGLPTVLLEAMASGVPCIASDVTGIPEAVHPAGEQGPATGILLGADPSDLAERLAAALAEVADPSWPRVEVARAARALVEREFDTARQSRRLAALEGMPRAGEGADDAVEGVFADGGDGAAAEPTGAVPTLAGAR</sequence>
<feature type="region of interest" description="Disordered" evidence="3">
    <location>
        <begin position="435"/>
        <end position="460"/>
    </location>
</feature>
<evidence type="ECO:0000256" key="1">
    <source>
        <dbReference type="ARBA" id="ARBA00022676"/>
    </source>
</evidence>
<evidence type="ECO:0000259" key="4">
    <source>
        <dbReference type="Pfam" id="PF00534"/>
    </source>
</evidence>
<dbReference type="Proteomes" id="UP001589613">
    <property type="component" value="Unassembled WGS sequence"/>
</dbReference>
<keyword evidence="7" id="KW-1185">Reference proteome</keyword>
<dbReference type="SUPFAM" id="SSF53756">
    <property type="entry name" value="UDP-Glycosyltransferase/glycogen phosphorylase"/>
    <property type="match status" value="1"/>
</dbReference>
<keyword evidence="1 6" id="KW-0328">Glycosyltransferase</keyword>
<reference evidence="6 7" key="1">
    <citation type="submission" date="2024-09" db="EMBL/GenBank/DDBJ databases">
        <authorList>
            <person name="Sun Q."/>
            <person name="Mori K."/>
        </authorList>
    </citation>
    <scope>NUCLEOTIDE SEQUENCE [LARGE SCALE GENOMIC DNA]</scope>
    <source>
        <strain evidence="6 7">JCM 12763</strain>
    </source>
</reference>
<protein>
    <submittedName>
        <fullName evidence="6">Glycosyltransferase</fullName>
        <ecNumber evidence="6">2.4.-.-</ecNumber>
    </submittedName>
</protein>
<proteinExistence type="predicted"/>
<evidence type="ECO:0000256" key="3">
    <source>
        <dbReference type="SAM" id="MobiDB-lite"/>
    </source>
</evidence>